<evidence type="ECO:0000256" key="1">
    <source>
        <dbReference type="SAM" id="MobiDB-lite"/>
    </source>
</evidence>
<name>A0AAE0J901_9PEZI</name>
<evidence type="ECO:0000259" key="2">
    <source>
        <dbReference type="Pfam" id="PF14856"/>
    </source>
</evidence>
<comment type="caution">
    <text evidence="3">The sequence shown here is derived from an EMBL/GenBank/DDBJ whole genome shotgun (WGS) entry which is preliminary data.</text>
</comment>
<sequence length="124" mass="13621">MDLTSPVSHPAPHIQYPRVDSSSLPSDRRPPPMTNTEGEDTVPDQEPAWPGVGPRKWCKDYTWIDETSDRSPLLKDCLQIVKNHAAGKNHGGTGSSWPVNTESSRERAFTRSGCRLGGNVARGQ</sequence>
<dbReference type="Proteomes" id="UP001278500">
    <property type="component" value="Unassembled WGS sequence"/>
</dbReference>
<reference evidence="3" key="1">
    <citation type="journal article" date="2023" name="Mol. Phylogenet. Evol.">
        <title>Genome-scale phylogeny and comparative genomics of the fungal order Sordariales.</title>
        <authorList>
            <person name="Hensen N."/>
            <person name="Bonometti L."/>
            <person name="Westerberg I."/>
            <person name="Brannstrom I.O."/>
            <person name="Guillou S."/>
            <person name="Cros-Aarteil S."/>
            <person name="Calhoun S."/>
            <person name="Haridas S."/>
            <person name="Kuo A."/>
            <person name="Mondo S."/>
            <person name="Pangilinan J."/>
            <person name="Riley R."/>
            <person name="LaButti K."/>
            <person name="Andreopoulos B."/>
            <person name="Lipzen A."/>
            <person name="Chen C."/>
            <person name="Yan M."/>
            <person name="Daum C."/>
            <person name="Ng V."/>
            <person name="Clum A."/>
            <person name="Steindorff A."/>
            <person name="Ohm R.A."/>
            <person name="Martin F."/>
            <person name="Silar P."/>
            <person name="Natvig D.O."/>
            <person name="Lalanne C."/>
            <person name="Gautier V."/>
            <person name="Ament-Velasquez S.L."/>
            <person name="Kruys A."/>
            <person name="Hutchinson M.I."/>
            <person name="Powell A.J."/>
            <person name="Barry K."/>
            <person name="Miller A.N."/>
            <person name="Grigoriev I.V."/>
            <person name="Debuchy R."/>
            <person name="Gladieux P."/>
            <person name="Hiltunen Thoren M."/>
            <person name="Johannesson H."/>
        </authorList>
    </citation>
    <scope>NUCLEOTIDE SEQUENCE</scope>
    <source>
        <strain evidence="3">CBS 560.94</strain>
    </source>
</reference>
<gene>
    <name evidence="3" type="ORF">B0H65DRAFT_582459</name>
</gene>
<dbReference type="EMBL" id="JAUEPP010000008">
    <property type="protein sequence ID" value="KAK3338436.1"/>
    <property type="molecule type" value="Genomic_DNA"/>
</dbReference>
<dbReference type="Pfam" id="PF14856">
    <property type="entry name" value="Hce2"/>
    <property type="match status" value="1"/>
</dbReference>
<protein>
    <recommendedName>
        <fullName evidence="2">Ecp2 effector protein-like domain-containing protein</fullName>
    </recommendedName>
</protein>
<evidence type="ECO:0000313" key="3">
    <source>
        <dbReference type="EMBL" id="KAK3338436.1"/>
    </source>
</evidence>
<organism evidence="3 4">
    <name type="scientific">Neurospora tetraspora</name>
    <dbReference type="NCBI Taxonomy" id="94610"/>
    <lineage>
        <taxon>Eukaryota</taxon>
        <taxon>Fungi</taxon>
        <taxon>Dikarya</taxon>
        <taxon>Ascomycota</taxon>
        <taxon>Pezizomycotina</taxon>
        <taxon>Sordariomycetes</taxon>
        <taxon>Sordariomycetidae</taxon>
        <taxon>Sordariales</taxon>
        <taxon>Sordariaceae</taxon>
        <taxon>Neurospora</taxon>
    </lineage>
</organism>
<feature type="domain" description="Ecp2 effector protein-like" evidence="2">
    <location>
        <begin position="57"/>
        <end position="118"/>
    </location>
</feature>
<reference evidence="3" key="2">
    <citation type="submission" date="2023-06" db="EMBL/GenBank/DDBJ databases">
        <authorList>
            <consortium name="Lawrence Berkeley National Laboratory"/>
            <person name="Haridas S."/>
            <person name="Hensen N."/>
            <person name="Bonometti L."/>
            <person name="Westerberg I."/>
            <person name="Brannstrom I.O."/>
            <person name="Guillou S."/>
            <person name="Cros-Aarteil S."/>
            <person name="Calhoun S."/>
            <person name="Kuo A."/>
            <person name="Mondo S."/>
            <person name="Pangilinan J."/>
            <person name="Riley R."/>
            <person name="Labutti K."/>
            <person name="Andreopoulos B."/>
            <person name="Lipzen A."/>
            <person name="Chen C."/>
            <person name="Yanf M."/>
            <person name="Daum C."/>
            <person name="Ng V."/>
            <person name="Clum A."/>
            <person name="Steindorff A."/>
            <person name="Ohm R."/>
            <person name="Martin F."/>
            <person name="Silar P."/>
            <person name="Natvig D."/>
            <person name="Lalanne C."/>
            <person name="Gautier V."/>
            <person name="Ament-Velasquez S.L."/>
            <person name="Kruys A."/>
            <person name="Hutchinson M.I."/>
            <person name="Powell A.J."/>
            <person name="Barry K."/>
            <person name="Miller A.N."/>
            <person name="Grigoriev I.V."/>
            <person name="Debuchy R."/>
            <person name="Gladieux P."/>
            <person name="Thoren M.H."/>
            <person name="Johannesson H."/>
        </authorList>
    </citation>
    <scope>NUCLEOTIDE SEQUENCE</scope>
    <source>
        <strain evidence="3">CBS 560.94</strain>
    </source>
</reference>
<feature type="region of interest" description="Disordered" evidence="1">
    <location>
        <begin position="85"/>
        <end position="124"/>
    </location>
</feature>
<accession>A0AAE0J901</accession>
<dbReference type="GeneID" id="87868004"/>
<dbReference type="RefSeq" id="XP_062677887.1">
    <property type="nucleotide sequence ID" value="XM_062830850.1"/>
</dbReference>
<dbReference type="InterPro" id="IPR029226">
    <property type="entry name" value="Ecp2-like"/>
</dbReference>
<proteinExistence type="predicted"/>
<dbReference type="AlphaFoldDB" id="A0AAE0J901"/>
<evidence type="ECO:0000313" key="4">
    <source>
        <dbReference type="Proteomes" id="UP001278500"/>
    </source>
</evidence>
<feature type="region of interest" description="Disordered" evidence="1">
    <location>
        <begin position="1"/>
        <end position="51"/>
    </location>
</feature>
<keyword evidence="4" id="KW-1185">Reference proteome</keyword>